<reference evidence="2 3" key="1">
    <citation type="submission" date="2018-06" db="EMBL/GenBank/DDBJ databases">
        <authorList>
            <consortium name="Pathogen Informatics"/>
            <person name="Doyle S."/>
        </authorList>
    </citation>
    <scope>NUCLEOTIDE SEQUENCE [LARGE SCALE GENOMIC DNA]</scope>
    <source>
        <strain evidence="2 3">NCTC13063</strain>
    </source>
</reference>
<gene>
    <name evidence="2" type="ORF">NCTC13063_00959</name>
</gene>
<dbReference type="RefSeq" id="WP_004340148.1">
    <property type="nucleotide sequence ID" value="NZ_CALLWX010000020.1"/>
</dbReference>
<evidence type="ECO:0000256" key="1">
    <source>
        <dbReference type="SAM" id="SignalP"/>
    </source>
</evidence>
<keyword evidence="1" id="KW-0732">Signal</keyword>
<dbReference type="EMBL" id="UGTJ01000001">
    <property type="protein sequence ID" value="SUB79689.1"/>
    <property type="molecule type" value="Genomic_DNA"/>
</dbReference>
<sequence>MMKKLFTLIAMAAMAMSVNAQTTLTWEKTMDKAQSVTTSSGYKLTILKNGKTYSAGSVITIDGTEYTTFKLSNGAQNTLEAPDGKAFDKVTFYSYMNMKADAQKVRASYWKEFNNTSVSMEEQGGAMKSCNQTFDPTVEGAAGLVGLDNPDKREFSLDSPATKITFTNTGEQLGFIVVLHEVSSTGIAENISTPVKLNTPIYNLAGQQVSKTFKGVVIKNGKKYVQ</sequence>
<accession>A0AAQ1UIH1</accession>
<feature type="signal peptide" evidence="1">
    <location>
        <begin position="1"/>
        <end position="20"/>
    </location>
</feature>
<feature type="chain" id="PRO_5042879689" description="Lipocalin-like domain-containing protein" evidence="1">
    <location>
        <begin position="21"/>
        <end position="226"/>
    </location>
</feature>
<organism evidence="2 3">
    <name type="scientific">Segatella buccae</name>
    <dbReference type="NCBI Taxonomy" id="28126"/>
    <lineage>
        <taxon>Bacteria</taxon>
        <taxon>Pseudomonadati</taxon>
        <taxon>Bacteroidota</taxon>
        <taxon>Bacteroidia</taxon>
        <taxon>Bacteroidales</taxon>
        <taxon>Prevotellaceae</taxon>
        <taxon>Segatella</taxon>
    </lineage>
</organism>
<evidence type="ECO:0008006" key="4">
    <source>
        <dbReference type="Google" id="ProtNLM"/>
    </source>
</evidence>
<proteinExistence type="predicted"/>
<dbReference type="GeneID" id="93536221"/>
<evidence type="ECO:0000313" key="2">
    <source>
        <dbReference type="EMBL" id="SUB79689.1"/>
    </source>
</evidence>
<dbReference type="AlphaFoldDB" id="A0AAQ1UIH1"/>
<evidence type="ECO:0000313" key="3">
    <source>
        <dbReference type="Proteomes" id="UP000255283"/>
    </source>
</evidence>
<name>A0AAQ1UIH1_9BACT</name>
<protein>
    <recommendedName>
        <fullName evidence="4">Lipocalin-like domain-containing protein</fullName>
    </recommendedName>
</protein>
<comment type="caution">
    <text evidence="2">The sequence shown here is derived from an EMBL/GenBank/DDBJ whole genome shotgun (WGS) entry which is preliminary data.</text>
</comment>
<dbReference type="Proteomes" id="UP000255283">
    <property type="component" value="Unassembled WGS sequence"/>
</dbReference>